<feature type="region of interest" description="Disordered" evidence="1">
    <location>
        <begin position="83"/>
        <end position="155"/>
    </location>
</feature>
<proteinExistence type="predicted"/>
<evidence type="ECO:0000313" key="3">
    <source>
        <dbReference type="Proteomes" id="UP001498398"/>
    </source>
</evidence>
<feature type="region of interest" description="Disordered" evidence="1">
    <location>
        <begin position="212"/>
        <end position="245"/>
    </location>
</feature>
<evidence type="ECO:0000313" key="2">
    <source>
        <dbReference type="EMBL" id="KAK7439030.1"/>
    </source>
</evidence>
<protein>
    <submittedName>
        <fullName evidence="2">Uncharacterized protein</fullName>
    </submittedName>
</protein>
<feature type="compositionally biased region" description="Low complexity" evidence="1">
    <location>
        <begin position="232"/>
        <end position="244"/>
    </location>
</feature>
<dbReference type="InterPro" id="IPR041078">
    <property type="entry name" value="Plavaka"/>
</dbReference>
<dbReference type="Proteomes" id="UP001498398">
    <property type="component" value="Unassembled WGS sequence"/>
</dbReference>
<reference evidence="2 3" key="1">
    <citation type="submission" date="2024-01" db="EMBL/GenBank/DDBJ databases">
        <title>A draft genome for the cacao thread blight pathogen Marasmiellus scandens.</title>
        <authorList>
            <person name="Baruah I.K."/>
            <person name="Leung J."/>
            <person name="Bukari Y."/>
            <person name="Amoako-Attah I."/>
            <person name="Meinhardt L.W."/>
            <person name="Bailey B.A."/>
            <person name="Cohen S.P."/>
        </authorList>
    </citation>
    <scope>NUCLEOTIDE SEQUENCE [LARGE SCALE GENOMIC DNA]</scope>
    <source>
        <strain evidence="2 3">GH-19</strain>
    </source>
</reference>
<name>A0ABR1IUK0_9AGAR</name>
<sequence>MARTCTYCGTSKYKTDISLRNHEAKCPERSRVTARRLQEYQDAHQDAQEAEDELWEDIQASYNNPSSSSTALDILPESEISGMLRKRARPPRNNADSTISEAALAKRPHLVPDASSNAESEHMSGGSPQEYPPFFEDSSIRMDSPPIPSPQSDTINNSMDIPSHVQSSARCMVYKTNPDSAGLFRIFEFGKPSRIPDENVSVGELTDAPTFQHEKSDSHLNQPNQVFGQKATSPSITEPSFFSSEPPPSLDINSYAPFNSAAEFLLIDWAYRYPKTSITGLNDLVHNVIRNKEFQSSIDSLSDFSACRSYSKMDKFSTSSSTNLPTPNSDTLPFVDAAPDAWYKGTIQLPMPRTGYSYPTESDAPHFSIDEVWYRKPMDAIRASFEEQVFFNYHLQPFKWFWKRSYDGTVERVYGESYTSNRASDFQRELYDNLPIPPPGQPRVKDVIVWIMLWSDSTHLAQFGTASLWPIYMYIGNLSKYIRVKPSAYAAHHLAYIPSLPDLVKDKYFEIYGVHPNEDVLRFLKREVIQAVYFLLLNPEFRDAYLNGLLVTCADGILRRLFPRFFSYSADYPEKVIIACIKFLGEYLCPRCKIPLQDVDLLGLKRDAENRKKLRRLLTEHHTDKVENARKAIFEQGYGVESEAVKRMLDSESLTAIRNAFASLGIDIFKLISPEKLHEWDVGKVKDLIIQLVRILHSLKGDAISAFDRRFRWVPTFGRGVIRRFHNNVSELKKLAGWDNAAILECLMPVIEGLLPDRHNKTILDIIFDCLVWHGHAKLRLHTDTTLATYDLATRNLGHAFRVFAKDTCNAFETFETPREKAARLKREAKNGKTNRSTATKTRTFNNRTAKTHALGDYVWAIKYYGTADGWDTKIVRANKNINASNCTIPKQTRISMLVKLHAMKDVSAASVV</sequence>
<dbReference type="EMBL" id="JBANRG010000075">
    <property type="protein sequence ID" value="KAK7439030.1"/>
    <property type="molecule type" value="Genomic_DNA"/>
</dbReference>
<evidence type="ECO:0000256" key="1">
    <source>
        <dbReference type="SAM" id="MobiDB-lite"/>
    </source>
</evidence>
<gene>
    <name evidence="2" type="ORF">VKT23_017736</name>
</gene>
<keyword evidence="3" id="KW-1185">Reference proteome</keyword>
<accession>A0ABR1IUK0</accession>
<feature type="compositionally biased region" description="Polar residues" evidence="1">
    <location>
        <begin position="219"/>
        <end position="231"/>
    </location>
</feature>
<organism evidence="2 3">
    <name type="scientific">Marasmiellus scandens</name>
    <dbReference type="NCBI Taxonomy" id="2682957"/>
    <lineage>
        <taxon>Eukaryota</taxon>
        <taxon>Fungi</taxon>
        <taxon>Dikarya</taxon>
        <taxon>Basidiomycota</taxon>
        <taxon>Agaricomycotina</taxon>
        <taxon>Agaricomycetes</taxon>
        <taxon>Agaricomycetidae</taxon>
        <taxon>Agaricales</taxon>
        <taxon>Marasmiineae</taxon>
        <taxon>Omphalotaceae</taxon>
        <taxon>Marasmiellus</taxon>
    </lineage>
</organism>
<dbReference type="Pfam" id="PF18759">
    <property type="entry name" value="Plavaka"/>
    <property type="match status" value="1"/>
</dbReference>
<comment type="caution">
    <text evidence="2">The sequence shown here is derived from an EMBL/GenBank/DDBJ whole genome shotgun (WGS) entry which is preliminary data.</text>
</comment>